<dbReference type="AlphaFoldDB" id="A0A7H1BGP5"/>
<dbReference type="InterPro" id="IPR012349">
    <property type="entry name" value="Split_barrel_FMN-bd"/>
</dbReference>
<sequence>MTETAPPRSAKQRKQDTIRRFEEDVDAWVATAGPEGGAPYMMPLSFLWRDGLLYVSTRASNPVARNLVAGGRVHLGIGRTRDVVHVEGVAEALGGGEVDEGLRREFAAKTGFDPAGIEGQRYLYFRIRPVRILAWREVDELAERELMRDGAWLVTD</sequence>
<dbReference type="RefSeq" id="WP_188340561.1">
    <property type="nucleotide sequence ID" value="NZ_CP061281.1"/>
</dbReference>
<proteinExistence type="predicted"/>
<gene>
    <name evidence="2" type="ORF">IAG42_32680</name>
</gene>
<organism evidence="2 3">
    <name type="scientific">Streptomyces xanthii</name>
    <dbReference type="NCBI Taxonomy" id="2768069"/>
    <lineage>
        <taxon>Bacteria</taxon>
        <taxon>Bacillati</taxon>
        <taxon>Actinomycetota</taxon>
        <taxon>Actinomycetes</taxon>
        <taxon>Kitasatosporales</taxon>
        <taxon>Streptomycetaceae</taxon>
        <taxon>Streptomyces</taxon>
    </lineage>
</organism>
<reference evidence="2 3" key="1">
    <citation type="submission" date="2020-09" db="EMBL/GenBank/DDBJ databases">
        <title>A novel species.</title>
        <authorList>
            <person name="Gao J."/>
        </authorList>
    </citation>
    <scope>NUCLEOTIDE SEQUENCE [LARGE SCALE GENOMIC DNA]</scope>
    <source>
        <strain evidence="2 3">CRXT-Y-14</strain>
    </source>
</reference>
<evidence type="ECO:0000313" key="2">
    <source>
        <dbReference type="EMBL" id="QNS07900.1"/>
    </source>
</evidence>
<accession>A0A7H1BGP5</accession>
<dbReference type="EMBL" id="CP061281">
    <property type="protein sequence ID" value="QNS07900.1"/>
    <property type="molecule type" value="Genomic_DNA"/>
</dbReference>
<evidence type="ECO:0000259" key="1">
    <source>
        <dbReference type="Pfam" id="PF01243"/>
    </source>
</evidence>
<dbReference type="Pfam" id="PF01243">
    <property type="entry name" value="PNPOx_N"/>
    <property type="match status" value="1"/>
</dbReference>
<dbReference type="InterPro" id="IPR011576">
    <property type="entry name" value="Pyridox_Oxase_N"/>
</dbReference>
<protein>
    <submittedName>
        <fullName evidence="2">Pyridoxamine 5'-phosphate oxidase family protein</fullName>
    </submittedName>
</protein>
<feature type="domain" description="Pyridoxamine 5'-phosphate oxidase N-terminal" evidence="1">
    <location>
        <begin position="27"/>
        <end position="135"/>
    </location>
</feature>
<dbReference type="SUPFAM" id="SSF50475">
    <property type="entry name" value="FMN-binding split barrel"/>
    <property type="match status" value="1"/>
</dbReference>
<dbReference type="KEGG" id="sxn:IAG42_32680"/>
<dbReference type="Proteomes" id="UP000516428">
    <property type="component" value="Chromosome"/>
</dbReference>
<name>A0A7H1BGP5_9ACTN</name>
<evidence type="ECO:0000313" key="3">
    <source>
        <dbReference type="Proteomes" id="UP000516428"/>
    </source>
</evidence>
<dbReference type="Gene3D" id="2.30.110.10">
    <property type="entry name" value="Electron Transport, Fmn-binding Protein, Chain A"/>
    <property type="match status" value="1"/>
</dbReference>
<keyword evidence="3" id="KW-1185">Reference proteome</keyword>